<dbReference type="GO" id="GO:0016020">
    <property type="term" value="C:membrane"/>
    <property type="evidence" value="ECO:0007669"/>
    <property type="project" value="UniProtKB-SubCell"/>
</dbReference>
<evidence type="ECO:0000313" key="16">
    <source>
        <dbReference type="EMBL" id="RMX56570.1"/>
    </source>
</evidence>
<feature type="transmembrane region" description="Helical" evidence="14">
    <location>
        <begin position="223"/>
        <end position="242"/>
    </location>
</feature>
<feature type="transmembrane region" description="Helical" evidence="14">
    <location>
        <begin position="379"/>
        <end position="399"/>
    </location>
</feature>
<dbReference type="EMBL" id="RCHS01000828">
    <property type="protein sequence ID" value="RMX56570.1"/>
    <property type="molecule type" value="Genomic_DNA"/>
</dbReference>
<evidence type="ECO:0000256" key="2">
    <source>
        <dbReference type="ARBA" id="ARBA00004240"/>
    </source>
</evidence>
<comment type="pathway">
    <text evidence="3">Protein modification; protein glycosylation.</text>
</comment>
<name>A0A3M6USC8_POCDA</name>
<sequence length="884" mass="100088">MAANLKSQDERAARPLCNDRSCDLCNTHLSRLPKSLGYGIIAFTSLACYLNSLDYDLVHDDIFAIKENMDIRPETPLLNILSNDFWGKPMWSNTSHKSYRPLCVLTFRINFAIHGLKPFGYHAVNVVLHGLVCLLYTYMCEVAAFKSSVLAFIAGMLFATHPVHTEAVTGVVGRADVLACLLFLLSFLAFVRSVGNKGCWQIMYTIIYMVLGAIAMLVKEHGITVFGVCFVYDCMVINKNLIWRVIRERTVSVEKDVTALKRLLLRTLVLSVSVFCLMAFRVWMLGGNLPHFTIQDNPASFSDSLSTRVMTYSYLVAFNSWLLLSPSVLSYDWQMGSIPLVESPLDSRNLGTLMFAMIAVLLVYFAVFSNKILPRDQDVLVLSLAILAIPFLPASNLFFRVGFVVAERILYIPSMGFCMLVVCGLNKLASVVAPNGKVAFKDKFTEARMNVQQKVLLSGVFVMVGLFCWKTVVRNRVWSNRETLFRSGIETLPHNAKAHYNFANFLKDTGRAKEAIYHYETALKLAPNHVSAHNNLGTLLENDQEAMQHFSEAIKNDPYHANSYFNLGTRLASLKRLSEAEAMLKKAIRFNPSYLDAVLNVAGVLIEQEKFDEAEEFYKKALTLEPRNGDAYNNYAVYLGKIGRTKEAWENYNKALQLNPTHTVAMVNMARQLRAEGKIRDAEITYKRALSIRRDPSTLQLLGVLYYHNQQLKEAELAWKESIELEPTNIETRSNYAILLGQTNRLDQAMGIMMGLVQDDPNNPGHYKTLAGMYAQNRQLDEALQVVTNALRRHVENAELHYYQGNFFKDLNNMQQAKKSYKKAVQLDPQLFSAHLNLGVIFHLEGNRAEARLHYEIAAKLDPGNTILKENLAKLQRLEKKHRQ</sequence>
<evidence type="ECO:0000256" key="5">
    <source>
        <dbReference type="ARBA" id="ARBA00012839"/>
    </source>
</evidence>
<comment type="similarity">
    <text evidence="4">Belongs to the TMTC family.</text>
</comment>
<accession>A0A3M6USC8</accession>
<feature type="transmembrane region" description="Helical" evidence="14">
    <location>
        <begin position="455"/>
        <end position="473"/>
    </location>
</feature>
<proteinExistence type="inferred from homology"/>
<dbReference type="STRING" id="46731.A0A3M6USC8"/>
<dbReference type="Pfam" id="PF13424">
    <property type="entry name" value="TPR_12"/>
    <property type="match status" value="1"/>
</dbReference>
<comment type="subcellular location">
    <subcellularLocation>
        <location evidence="2">Endoplasmic reticulum</location>
    </subcellularLocation>
    <subcellularLocation>
        <location evidence="1">Membrane</location>
        <topology evidence="1">Multi-pass membrane protein</topology>
    </subcellularLocation>
</comment>
<dbReference type="InterPro" id="IPR019734">
    <property type="entry name" value="TPR_rpt"/>
</dbReference>
<dbReference type="InterPro" id="IPR052943">
    <property type="entry name" value="TMTC_O-mannosyl-trnsfr"/>
</dbReference>
<feature type="repeat" description="TPR" evidence="13">
    <location>
        <begin position="832"/>
        <end position="865"/>
    </location>
</feature>
<dbReference type="GO" id="GO:0004169">
    <property type="term" value="F:dolichyl-phosphate-mannose-protein mannosyltransferase activity"/>
    <property type="evidence" value="ECO:0007669"/>
    <property type="project" value="UniProtKB-EC"/>
</dbReference>
<keyword evidence="10" id="KW-0256">Endoplasmic reticulum</keyword>
<keyword evidence="8" id="KW-0677">Repeat</keyword>
<feature type="transmembrane region" description="Helical" evidence="14">
    <location>
        <begin position="411"/>
        <end position="435"/>
    </location>
</feature>
<gene>
    <name evidence="16" type="ORF">pdam_00007209</name>
</gene>
<keyword evidence="6" id="KW-0808">Transferase</keyword>
<feature type="transmembrane region" description="Helical" evidence="14">
    <location>
        <begin position="143"/>
        <end position="159"/>
    </location>
</feature>
<dbReference type="PROSITE" id="PS50293">
    <property type="entry name" value="TPR_REGION"/>
    <property type="match status" value="1"/>
</dbReference>
<feature type="repeat" description="TPR" evidence="13">
    <location>
        <begin position="798"/>
        <end position="831"/>
    </location>
</feature>
<dbReference type="Pfam" id="PF08409">
    <property type="entry name" value="TMTC_DUF1736"/>
    <property type="match status" value="1"/>
</dbReference>
<dbReference type="Proteomes" id="UP000275408">
    <property type="component" value="Unassembled WGS sequence"/>
</dbReference>
<dbReference type="PANTHER" id="PTHR44809">
    <property type="match status" value="1"/>
</dbReference>
<comment type="caution">
    <text evidence="16">The sequence shown here is derived from an EMBL/GenBank/DDBJ whole genome shotgun (WGS) entry which is preliminary data.</text>
</comment>
<dbReference type="PANTHER" id="PTHR44809:SF1">
    <property type="entry name" value="PROTEIN O-MANNOSYL-TRANSFERASE TMTC1"/>
    <property type="match status" value="1"/>
</dbReference>
<organism evidence="16 17">
    <name type="scientific">Pocillopora damicornis</name>
    <name type="common">Cauliflower coral</name>
    <name type="synonym">Millepora damicornis</name>
    <dbReference type="NCBI Taxonomy" id="46731"/>
    <lineage>
        <taxon>Eukaryota</taxon>
        <taxon>Metazoa</taxon>
        <taxon>Cnidaria</taxon>
        <taxon>Anthozoa</taxon>
        <taxon>Hexacorallia</taxon>
        <taxon>Scleractinia</taxon>
        <taxon>Astrocoeniina</taxon>
        <taxon>Pocilloporidae</taxon>
        <taxon>Pocillopora</taxon>
    </lineage>
</organism>
<evidence type="ECO:0000256" key="3">
    <source>
        <dbReference type="ARBA" id="ARBA00004922"/>
    </source>
</evidence>
<evidence type="ECO:0000256" key="12">
    <source>
        <dbReference type="ARBA" id="ARBA00023136"/>
    </source>
</evidence>
<dbReference type="OrthoDB" id="19588at2759"/>
<dbReference type="SMART" id="SM00028">
    <property type="entry name" value="TPR"/>
    <property type="match status" value="10"/>
</dbReference>
<evidence type="ECO:0000313" key="17">
    <source>
        <dbReference type="Proteomes" id="UP000275408"/>
    </source>
</evidence>
<feature type="transmembrane region" description="Helical" evidence="14">
    <location>
        <begin position="263"/>
        <end position="283"/>
    </location>
</feature>
<evidence type="ECO:0000256" key="10">
    <source>
        <dbReference type="ARBA" id="ARBA00022824"/>
    </source>
</evidence>
<feature type="repeat" description="TPR" evidence="13">
    <location>
        <begin position="561"/>
        <end position="594"/>
    </location>
</feature>
<dbReference type="PROSITE" id="PS50005">
    <property type="entry name" value="TPR"/>
    <property type="match status" value="7"/>
</dbReference>
<feature type="repeat" description="TPR" evidence="13">
    <location>
        <begin position="696"/>
        <end position="729"/>
    </location>
</feature>
<evidence type="ECO:0000256" key="6">
    <source>
        <dbReference type="ARBA" id="ARBA00022679"/>
    </source>
</evidence>
<evidence type="ECO:0000256" key="4">
    <source>
        <dbReference type="ARBA" id="ARBA00007882"/>
    </source>
</evidence>
<keyword evidence="7 14" id="KW-0812">Transmembrane</keyword>
<dbReference type="AlphaFoldDB" id="A0A3M6USC8"/>
<dbReference type="UniPathway" id="UPA00378"/>
<dbReference type="InterPro" id="IPR013618">
    <property type="entry name" value="TMTC_DUF1736"/>
</dbReference>
<dbReference type="EC" id="2.4.1.109" evidence="5"/>
<feature type="transmembrane region" description="Helical" evidence="14">
    <location>
        <begin position="350"/>
        <end position="367"/>
    </location>
</feature>
<evidence type="ECO:0000256" key="11">
    <source>
        <dbReference type="ARBA" id="ARBA00022989"/>
    </source>
</evidence>
<evidence type="ECO:0000256" key="7">
    <source>
        <dbReference type="ARBA" id="ARBA00022692"/>
    </source>
</evidence>
<evidence type="ECO:0000256" key="13">
    <source>
        <dbReference type="PROSITE-ProRule" id="PRU00339"/>
    </source>
</evidence>
<evidence type="ECO:0000256" key="8">
    <source>
        <dbReference type="ARBA" id="ARBA00022737"/>
    </source>
</evidence>
<dbReference type="OMA" id="DFEQQRH"/>
<keyword evidence="9 13" id="KW-0802">TPR repeat</keyword>
<evidence type="ECO:0000256" key="14">
    <source>
        <dbReference type="SAM" id="Phobius"/>
    </source>
</evidence>
<feature type="repeat" description="TPR" evidence="13">
    <location>
        <begin position="595"/>
        <end position="628"/>
    </location>
</feature>
<keyword evidence="11 14" id="KW-1133">Transmembrane helix</keyword>
<feature type="domain" description="DUF1736" evidence="15">
    <location>
        <begin position="287"/>
        <end position="359"/>
    </location>
</feature>
<evidence type="ECO:0000256" key="9">
    <source>
        <dbReference type="ARBA" id="ARBA00022803"/>
    </source>
</evidence>
<dbReference type="GO" id="GO:0005783">
    <property type="term" value="C:endoplasmic reticulum"/>
    <property type="evidence" value="ECO:0007669"/>
    <property type="project" value="UniProtKB-SubCell"/>
</dbReference>
<dbReference type="InterPro" id="IPR011990">
    <property type="entry name" value="TPR-like_helical_dom_sf"/>
</dbReference>
<reference evidence="16 17" key="1">
    <citation type="journal article" date="2018" name="Sci. Rep.">
        <title>Comparative analysis of the Pocillopora damicornis genome highlights role of immune system in coral evolution.</title>
        <authorList>
            <person name="Cunning R."/>
            <person name="Bay R.A."/>
            <person name="Gillette P."/>
            <person name="Baker A.C."/>
            <person name="Traylor-Knowles N."/>
        </authorList>
    </citation>
    <scope>NUCLEOTIDE SEQUENCE [LARGE SCALE GENOMIC DNA]</scope>
    <source>
        <strain evidence="16">RSMAS</strain>
        <tissue evidence="16">Whole animal</tissue>
    </source>
</reference>
<feature type="repeat" description="TPR" evidence="13">
    <location>
        <begin position="629"/>
        <end position="662"/>
    </location>
</feature>
<dbReference type="SUPFAM" id="SSF48452">
    <property type="entry name" value="TPR-like"/>
    <property type="match status" value="2"/>
</dbReference>
<feature type="transmembrane region" description="Helical" evidence="14">
    <location>
        <begin position="171"/>
        <end position="191"/>
    </location>
</feature>
<evidence type="ECO:0000259" key="15">
    <source>
        <dbReference type="Pfam" id="PF08409"/>
    </source>
</evidence>
<evidence type="ECO:0000256" key="1">
    <source>
        <dbReference type="ARBA" id="ARBA00004141"/>
    </source>
</evidence>
<feature type="repeat" description="TPR" evidence="13">
    <location>
        <begin position="496"/>
        <end position="529"/>
    </location>
</feature>
<feature type="transmembrane region" description="Helical" evidence="14">
    <location>
        <begin position="198"/>
        <end position="217"/>
    </location>
</feature>
<keyword evidence="12 14" id="KW-0472">Membrane</keyword>
<dbReference type="Pfam" id="PF13414">
    <property type="entry name" value="TPR_11"/>
    <property type="match status" value="2"/>
</dbReference>
<protein>
    <recommendedName>
        <fullName evidence="5">dolichyl-phosphate-mannose--protein mannosyltransferase</fullName>
        <ecNumber evidence="5">2.4.1.109</ecNumber>
    </recommendedName>
</protein>
<dbReference type="Gene3D" id="1.25.40.10">
    <property type="entry name" value="Tetratricopeptide repeat domain"/>
    <property type="match status" value="5"/>
</dbReference>
<keyword evidence="17" id="KW-1185">Reference proteome</keyword>
<dbReference type="Pfam" id="PF13181">
    <property type="entry name" value="TPR_8"/>
    <property type="match status" value="1"/>
</dbReference>